<keyword evidence="4" id="KW-0819">tRNA processing</keyword>
<sequence length="406" mass="44036">MHVTAPHTEFSKAKWLARAARRHMRYFQAVEATPEVAARAGFQGAMDSKTMSLSPALLSHALGFCAPGVRGNSKVLVYDATADGLLCGDIARRISLPVTAAPLPYSAVPSMVVTGPLMPKAVKNALSAVGVMRREDIDEEGNVTGVGGRQLLWKSFPLWRFVSAEHVPEYTSKEVRLLGAKAERERAKDKADAEKKEQEAAKEAAKPVDAPEAKRPAEGEEAAPAETKPEAKVEAEAVPTPSIPMATDGRPQATPTRLGCMLQERHEERRIEDGDYTEAPWVADCMVIACICDPLPLVRALTPLVRPGAPVAIMTPTLTPLASVMQHIKISRAGVEPMLYETALERDMQVLPMRTRPGMRSPGGGCFLLTYTAQPENLAPPEGFQQGRGGRGNKGGRKNRRKGRRR</sequence>
<dbReference type="OrthoDB" id="10254665at2759"/>
<keyword evidence="5" id="KW-0539">Nucleus</keyword>
<dbReference type="PANTHER" id="PTHR12945:SF0">
    <property type="entry name" value="TRNA (ADENINE(58)-N(1))-METHYLTRANSFERASE NON-CATALYTIC SUBUNIT TRM6"/>
    <property type="match status" value="1"/>
</dbReference>
<evidence type="ECO:0000313" key="9">
    <source>
        <dbReference type="Proteomes" id="UP000265618"/>
    </source>
</evidence>
<evidence type="ECO:0000256" key="1">
    <source>
        <dbReference type="ARBA" id="ARBA00004123"/>
    </source>
</evidence>
<dbReference type="InterPro" id="IPR017423">
    <property type="entry name" value="TRM6"/>
</dbReference>
<dbReference type="Pfam" id="PF04189">
    <property type="entry name" value="Gcd10p"/>
    <property type="match status" value="1"/>
</dbReference>
<feature type="compositionally biased region" description="Basic residues" evidence="7">
    <location>
        <begin position="394"/>
        <end position="406"/>
    </location>
</feature>
<comment type="subcellular location">
    <subcellularLocation>
        <location evidence="1">Nucleus</location>
    </subcellularLocation>
</comment>
<dbReference type="GO" id="GO:0031515">
    <property type="term" value="C:tRNA (m1A) methyltransferase complex"/>
    <property type="evidence" value="ECO:0007669"/>
    <property type="project" value="InterPro"/>
</dbReference>
<feature type="compositionally biased region" description="Basic and acidic residues" evidence="7">
    <location>
        <begin position="182"/>
        <end position="218"/>
    </location>
</feature>
<evidence type="ECO:0000256" key="6">
    <source>
        <dbReference type="ARBA" id="ARBA00032319"/>
    </source>
</evidence>
<dbReference type="GO" id="GO:0005634">
    <property type="term" value="C:nucleus"/>
    <property type="evidence" value="ECO:0007669"/>
    <property type="project" value="UniProtKB-SubCell"/>
</dbReference>
<dbReference type="EMBL" id="BDIP01000244">
    <property type="protein sequence ID" value="GIQ80799.1"/>
    <property type="molecule type" value="Genomic_DNA"/>
</dbReference>
<reference evidence="8 9" key="1">
    <citation type="journal article" date="2018" name="PLoS ONE">
        <title>The draft genome of Kipferlia bialata reveals reductive genome evolution in fornicate parasites.</title>
        <authorList>
            <person name="Tanifuji G."/>
            <person name="Takabayashi S."/>
            <person name="Kume K."/>
            <person name="Takagi M."/>
            <person name="Nakayama T."/>
            <person name="Kamikawa R."/>
            <person name="Inagaki Y."/>
            <person name="Hashimoto T."/>
        </authorList>
    </citation>
    <scope>NUCLEOTIDE SEQUENCE [LARGE SCALE GENOMIC DNA]</scope>
    <source>
        <strain evidence="8">NY0173</strain>
    </source>
</reference>
<evidence type="ECO:0000256" key="3">
    <source>
        <dbReference type="ARBA" id="ARBA00021704"/>
    </source>
</evidence>
<proteinExistence type="inferred from homology"/>
<feature type="region of interest" description="Disordered" evidence="7">
    <location>
        <begin position="377"/>
        <end position="406"/>
    </location>
</feature>
<accession>A0A9K3CPA1</accession>
<feature type="region of interest" description="Disordered" evidence="7">
    <location>
        <begin position="182"/>
        <end position="255"/>
    </location>
</feature>
<protein>
    <recommendedName>
        <fullName evidence="3">tRNA (adenine(58)-N(1))-methyltransferase non-catalytic subunit TRM6</fullName>
    </recommendedName>
    <alternativeName>
        <fullName evidence="6">tRNA(m1A58)-methyltransferase subunit TRM6</fullName>
    </alternativeName>
</protein>
<comment type="similarity">
    <text evidence="2">Belongs to the TRM6/GCD10 family.</text>
</comment>
<evidence type="ECO:0000256" key="4">
    <source>
        <dbReference type="ARBA" id="ARBA00022694"/>
    </source>
</evidence>
<organism evidence="8 9">
    <name type="scientific">Kipferlia bialata</name>
    <dbReference type="NCBI Taxonomy" id="797122"/>
    <lineage>
        <taxon>Eukaryota</taxon>
        <taxon>Metamonada</taxon>
        <taxon>Carpediemonas-like organisms</taxon>
        <taxon>Kipferlia</taxon>
    </lineage>
</organism>
<dbReference type="PANTHER" id="PTHR12945">
    <property type="entry name" value="TRANSLATION INITIATION FACTOR EIF3-RELATED"/>
    <property type="match status" value="1"/>
</dbReference>
<gene>
    <name evidence="8" type="ORF">KIPB_001655</name>
</gene>
<dbReference type="Proteomes" id="UP000265618">
    <property type="component" value="Unassembled WGS sequence"/>
</dbReference>
<comment type="caution">
    <text evidence="8">The sequence shown here is derived from an EMBL/GenBank/DDBJ whole genome shotgun (WGS) entry which is preliminary data.</text>
</comment>
<evidence type="ECO:0000256" key="5">
    <source>
        <dbReference type="ARBA" id="ARBA00023242"/>
    </source>
</evidence>
<name>A0A9K3CPA1_9EUKA</name>
<evidence type="ECO:0000256" key="2">
    <source>
        <dbReference type="ARBA" id="ARBA00008320"/>
    </source>
</evidence>
<dbReference type="AlphaFoldDB" id="A0A9K3CPA1"/>
<evidence type="ECO:0000256" key="7">
    <source>
        <dbReference type="SAM" id="MobiDB-lite"/>
    </source>
</evidence>
<evidence type="ECO:0000313" key="8">
    <source>
        <dbReference type="EMBL" id="GIQ80799.1"/>
    </source>
</evidence>
<dbReference type="GO" id="GO:0030488">
    <property type="term" value="P:tRNA methylation"/>
    <property type="evidence" value="ECO:0007669"/>
    <property type="project" value="InterPro"/>
</dbReference>
<keyword evidence="9" id="KW-1185">Reference proteome</keyword>